<evidence type="ECO:0000313" key="3">
    <source>
        <dbReference type="Proteomes" id="UP000283387"/>
    </source>
</evidence>
<dbReference type="AlphaFoldDB" id="A0A419W3G5"/>
<dbReference type="OrthoDB" id="1122663at2"/>
<reference evidence="2 3" key="1">
    <citation type="submission" date="2018-09" db="EMBL/GenBank/DDBJ databases">
        <title>Genomic Encyclopedia of Archaeal and Bacterial Type Strains, Phase II (KMG-II): from individual species to whole genera.</title>
        <authorList>
            <person name="Goeker M."/>
        </authorList>
    </citation>
    <scope>NUCLEOTIDE SEQUENCE [LARGE SCALE GENOMIC DNA]</scope>
    <source>
        <strain evidence="2 3">DSM 27148</strain>
    </source>
</reference>
<feature type="region of interest" description="Disordered" evidence="1">
    <location>
        <begin position="93"/>
        <end position="122"/>
    </location>
</feature>
<comment type="caution">
    <text evidence="2">The sequence shown here is derived from an EMBL/GenBank/DDBJ whole genome shotgun (WGS) entry which is preliminary data.</text>
</comment>
<protein>
    <submittedName>
        <fullName evidence="2">Uncharacterized protein</fullName>
    </submittedName>
</protein>
<proteinExistence type="predicted"/>
<gene>
    <name evidence="2" type="ORF">BC643_0351</name>
</gene>
<evidence type="ECO:0000256" key="1">
    <source>
        <dbReference type="SAM" id="MobiDB-lite"/>
    </source>
</evidence>
<keyword evidence="3" id="KW-1185">Reference proteome</keyword>
<accession>A0A419W3G5</accession>
<organism evidence="2 3">
    <name type="scientific">Mangrovibacterium diazotrophicum</name>
    <dbReference type="NCBI Taxonomy" id="1261403"/>
    <lineage>
        <taxon>Bacteria</taxon>
        <taxon>Pseudomonadati</taxon>
        <taxon>Bacteroidota</taxon>
        <taxon>Bacteroidia</taxon>
        <taxon>Marinilabiliales</taxon>
        <taxon>Prolixibacteraceae</taxon>
        <taxon>Mangrovibacterium</taxon>
    </lineage>
</organism>
<dbReference type="RefSeq" id="WP_120271454.1">
    <property type="nucleotide sequence ID" value="NZ_RAPN01000001.1"/>
</dbReference>
<feature type="compositionally biased region" description="Basic and acidic residues" evidence="1">
    <location>
        <begin position="95"/>
        <end position="110"/>
    </location>
</feature>
<name>A0A419W3G5_9BACT</name>
<dbReference type="Proteomes" id="UP000283387">
    <property type="component" value="Unassembled WGS sequence"/>
</dbReference>
<evidence type="ECO:0000313" key="2">
    <source>
        <dbReference type="EMBL" id="RKD90015.1"/>
    </source>
</evidence>
<dbReference type="EMBL" id="RAPN01000001">
    <property type="protein sequence ID" value="RKD90015.1"/>
    <property type="molecule type" value="Genomic_DNA"/>
</dbReference>
<sequence>MKRKKIELIHKEQNEDCFEILKSTIIEDKELKEYRIDKDTLLHELPETIVNAFLDFLGTEKRHRDLMLYLIKKGSLVIHCWDDDEEMVRFNSSSRNRDLRSFNRKEKSKWSSDYPVDPDIPF</sequence>